<dbReference type="Gene3D" id="3.40.190.290">
    <property type="match status" value="1"/>
</dbReference>
<comment type="caution">
    <text evidence="7">The sequence shown here is derived from an EMBL/GenBank/DDBJ whole genome shotgun (WGS) entry which is preliminary data.</text>
</comment>
<evidence type="ECO:0000256" key="1">
    <source>
        <dbReference type="ARBA" id="ARBA00009437"/>
    </source>
</evidence>
<dbReference type="EMBL" id="RFLY01000004">
    <property type="protein sequence ID" value="RMH93799.1"/>
    <property type="molecule type" value="Genomic_DNA"/>
</dbReference>
<accession>A0A3M2I2H6</accession>
<dbReference type="InterPro" id="IPR000847">
    <property type="entry name" value="LysR_HTH_N"/>
</dbReference>
<dbReference type="PANTHER" id="PTHR30537">
    <property type="entry name" value="HTH-TYPE TRANSCRIPTIONAL REGULATOR"/>
    <property type="match status" value="1"/>
</dbReference>
<dbReference type="PROSITE" id="PS50931">
    <property type="entry name" value="HTH_LYSR"/>
    <property type="match status" value="1"/>
</dbReference>
<protein>
    <submittedName>
        <fullName evidence="7">LysR family transcriptional regulator</fullName>
    </submittedName>
</protein>
<dbReference type="Pfam" id="PF03466">
    <property type="entry name" value="LysR_substrate"/>
    <property type="match status" value="1"/>
</dbReference>
<keyword evidence="4" id="KW-0804">Transcription</keyword>
<proteinExistence type="inferred from homology"/>
<feature type="chain" id="PRO_5018163515" evidence="5">
    <location>
        <begin position="25"/>
        <end position="297"/>
    </location>
</feature>
<dbReference type="GO" id="GO:0003700">
    <property type="term" value="F:DNA-binding transcription factor activity"/>
    <property type="evidence" value="ECO:0007669"/>
    <property type="project" value="InterPro"/>
</dbReference>
<dbReference type="InterPro" id="IPR005119">
    <property type="entry name" value="LysR_subst-bd"/>
</dbReference>
<comment type="similarity">
    <text evidence="1">Belongs to the LysR transcriptional regulatory family.</text>
</comment>
<sequence length="297" mass="32285">MSAARFSALTAFAAVACHGSFSRAAGVLGVSASALSQSVRALEADTRVRLFNRTTRRVGLTEEGERFLAQVAPALAMLEAAFEALAERRGEPAGCLRINASRLAIGLLIEPVLAEFLARHPKIELDLHADDTLADLVAGGFDAGIRLGETLALDMVALPVGPPQRLVVVGAPDYLARHRPPRTPADLTVHECIRFRLPGSQRIMPWLFGDAEGREFRMDVPGRLVVNDNRLSQQAALTGAGLALQFENTVREHLAEGRLRQVLADFAAPPEQLFVYYPAREHLPLKLRAFVDFLRAG</sequence>
<dbReference type="InterPro" id="IPR036388">
    <property type="entry name" value="WH-like_DNA-bd_sf"/>
</dbReference>
<evidence type="ECO:0000256" key="4">
    <source>
        <dbReference type="ARBA" id="ARBA00023163"/>
    </source>
</evidence>
<dbReference type="GO" id="GO:0043565">
    <property type="term" value="F:sequence-specific DNA binding"/>
    <property type="evidence" value="ECO:0007669"/>
    <property type="project" value="TreeGrafter"/>
</dbReference>
<keyword evidence="2" id="KW-0805">Transcription regulation</keyword>
<organism evidence="7 8">
    <name type="scientific">Solilutibacter pythonis</name>
    <dbReference type="NCBI Taxonomy" id="2483112"/>
    <lineage>
        <taxon>Bacteria</taxon>
        <taxon>Pseudomonadati</taxon>
        <taxon>Pseudomonadota</taxon>
        <taxon>Gammaproteobacteria</taxon>
        <taxon>Lysobacterales</taxon>
        <taxon>Lysobacteraceae</taxon>
        <taxon>Solilutibacter</taxon>
    </lineage>
</organism>
<feature type="signal peptide" evidence="5">
    <location>
        <begin position="1"/>
        <end position="24"/>
    </location>
</feature>
<dbReference type="Proteomes" id="UP000275012">
    <property type="component" value="Unassembled WGS sequence"/>
</dbReference>
<dbReference type="PROSITE" id="PS51257">
    <property type="entry name" value="PROKAR_LIPOPROTEIN"/>
    <property type="match status" value="1"/>
</dbReference>
<dbReference type="AlphaFoldDB" id="A0A3M2I2H6"/>
<evidence type="ECO:0000256" key="5">
    <source>
        <dbReference type="SAM" id="SignalP"/>
    </source>
</evidence>
<dbReference type="GO" id="GO:0006351">
    <property type="term" value="P:DNA-templated transcription"/>
    <property type="evidence" value="ECO:0007669"/>
    <property type="project" value="TreeGrafter"/>
</dbReference>
<dbReference type="PANTHER" id="PTHR30537:SF1">
    <property type="entry name" value="HTH-TYPE TRANSCRIPTIONAL REGULATOR PGRR"/>
    <property type="match status" value="1"/>
</dbReference>
<keyword evidence="3" id="KW-0238">DNA-binding</keyword>
<evidence type="ECO:0000259" key="6">
    <source>
        <dbReference type="PROSITE" id="PS50931"/>
    </source>
</evidence>
<evidence type="ECO:0000256" key="3">
    <source>
        <dbReference type="ARBA" id="ARBA00023125"/>
    </source>
</evidence>
<keyword evidence="5" id="KW-0732">Signal</keyword>
<feature type="domain" description="HTH lysR-type" evidence="6">
    <location>
        <begin position="1"/>
        <end position="61"/>
    </location>
</feature>
<dbReference type="Pfam" id="PF00126">
    <property type="entry name" value="HTH_1"/>
    <property type="match status" value="1"/>
</dbReference>
<keyword evidence="8" id="KW-1185">Reference proteome</keyword>
<dbReference type="InterPro" id="IPR058163">
    <property type="entry name" value="LysR-type_TF_proteobact-type"/>
</dbReference>
<evidence type="ECO:0000313" key="7">
    <source>
        <dbReference type="EMBL" id="RMH93799.1"/>
    </source>
</evidence>
<reference evidence="7 8" key="1">
    <citation type="submission" date="2018-10" db="EMBL/GenBank/DDBJ databases">
        <title>Proposal of Lysobacter pythonis sp. nov. isolated from royal pythons (Python regius).</title>
        <authorList>
            <person name="Hans-Juergen B."/>
            <person name="Huptas C."/>
            <person name="Sandra B."/>
            <person name="Igor L."/>
            <person name="Joachim S."/>
            <person name="Siegfried S."/>
            <person name="Mareike W."/>
            <person name="Peter K."/>
        </authorList>
    </citation>
    <scope>NUCLEOTIDE SEQUENCE [LARGE SCALE GENOMIC DNA]</scope>
    <source>
        <strain evidence="7 8">4284/11</strain>
    </source>
</reference>
<dbReference type="CDD" id="cd08474">
    <property type="entry name" value="PBP2_CrgA_like_5"/>
    <property type="match status" value="1"/>
</dbReference>
<evidence type="ECO:0000313" key="8">
    <source>
        <dbReference type="Proteomes" id="UP000275012"/>
    </source>
</evidence>
<dbReference type="RefSeq" id="WP_122100842.1">
    <property type="nucleotide sequence ID" value="NZ_RFLY01000004.1"/>
</dbReference>
<gene>
    <name evidence="7" type="ORF">EBB59_03905</name>
</gene>
<name>A0A3M2I2H6_9GAMM</name>
<dbReference type="FunFam" id="1.10.10.10:FF:000001">
    <property type="entry name" value="LysR family transcriptional regulator"/>
    <property type="match status" value="1"/>
</dbReference>
<dbReference type="SUPFAM" id="SSF53850">
    <property type="entry name" value="Periplasmic binding protein-like II"/>
    <property type="match status" value="1"/>
</dbReference>
<dbReference type="Gene3D" id="1.10.10.10">
    <property type="entry name" value="Winged helix-like DNA-binding domain superfamily/Winged helix DNA-binding domain"/>
    <property type="match status" value="1"/>
</dbReference>
<dbReference type="SUPFAM" id="SSF46785">
    <property type="entry name" value="Winged helix' DNA-binding domain"/>
    <property type="match status" value="1"/>
</dbReference>
<dbReference type="OrthoDB" id="9810065at2"/>
<evidence type="ECO:0000256" key="2">
    <source>
        <dbReference type="ARBA" id="ARBA00023015"/>
    </source>
</evidence>
<dbReference type="InterPro" id="IPR036390">
    <property type="entry name" value="WH_DNA-bd_sf"/>
</dbReference>